<dbReference type="Proteomes" id="UP001234297">
    <property type="component" value="Chromosome 11"/>
</dbReference>
<sequence length="153" mass="17238">MPWKCQQAKRSNILTFDLSIYLEAIDNILLLHSSLPVTTWLFKDDGDGCMNGAETLGCELPRHTNLLKTVLKLPWTYSLPVTQVHFLWRTSCLSVQVASKVGTKLKTENLLELLDLALYDEAEEVRAEAIISMPVIVLCSGHGLLAHMFKRLE</sequence>
<organism evidence="1 2">
    <name type="scientific">Persea americana</name>
    <name type="common">Avocado</name>
    <dbReference type="NCBI Taxonomy" id="3435"/>
    <lineage>
        <taxon>Eukaryota</taxon>
        <taxon>Viridiplantae</taxon>
        <taxon>Streptophyta</taxon>
        <taxon>Embryophyta</taxon>
        <taxon>Tracheophyta</taxon>
        <taxon>Spermatophyta</taxon>
        <taxon>Magnoliopsida</taxon>
        <taxon>Magnoliidae</taxon>
        <taxon>Laurales</taxon>
        <taxon>Lauraceae</taxon>
        <taxon>Persea</taxon>
    </lineage>
</organism>
<name>A0ACC2KS74_PERAE</name>
<comment type="caution">
    <text evidence="1">The sequence shown here is derived from an EMBL/GenBank/DDBJ whole genome shotgun (WGS) entry which is preliminary data.</text>
</comment>
<protein>
    <submittedName>
        <fullName evidence="1">Uncharacterized protein</fullName>
    </submittedName>
</protein>
<evidence type="ECO:0000313" key="2">
    <source>
        <dbReference type="Proteomes" id="UP001234297"/>
    </source>
</evidence>
<reference evidence="1 2" key="1">
    <citation type="journal article" date="2022" name="Hortic Res">
        <title>A haplotype resolved chromosomal level avocado genome allows analysis of novel avocado genes.</title>
        <authorList>
            <person name="Nath O."/>
            <person name="Fletcher S.J."/>
            <person name="Hayward A."/>
            <person name="Shaw L.M."/>
            <person name="Masouleh A.K."/>
            <person name="Furtado A."/>
            <person name="Henry R.J."/>
            <person name="Mitter N."/>
        </authorList>
    </citation>
    <scope>NUCLEOTIDE SEQUENCE [LARGE SCALE GENOMIC DNA]</scope>
    <source>
        <strain evidence="2">cv. Hass</strain>
    </source>
</reference>
<dbReference type="EMBL" id="CM056819">
    <property type="protein sequence ID" value="KAJ8623943.1"/>
    <property type="molecule type" value="Genomic_DNA"/>
</dbReference>
<proteinExistence type="predicted"/>
<gene>
    <name evidence="1" type="ORF">MRB53_032473</name>
</gene>
<keyword evidence="2" id="KW-1185">Reference proteome</keyword>
<evidence type="ECO:0000313" key="1">
    <source>
        <dbReference type="EMBL" id="KAJ8623943.1"/>
    </source>
</evidence>
<accession>A0ACC2KS74</accession>